<protein>
    <submittedName>
        <fullName evidence="1">Uncharacterized protein</fullName>
    </submittedName>
</protein>
<organism evidence="1">
    <name type="scientific">marine sediment metagenome</name>
    <dbReference type="NCBI Taxonomy" id="412755"/>
    <lineage>
        <taxon>unclassified sequences</taxon>
        <taxon>metagenomes</taxon>
        <taxon>ecological metagenomes</taxon>
    </lineage>
</organism>
<dbReference type="EMBL" id="LAZR01021415">
    <property type="protein sequence ID" value="KKL85406.1"/>
    <property type="molecule type" value="Genomic_DNA"/>
</dbReference>
<dbReference type="InterPro" id="IPR029061">
    <property type="entry name" value="THDP-binding"/>
</dbReference>
<gene>
    <name evidence="1" type="ORF">LCGC14_1955060</name>
</gene>
<name>A0A0F9G4P2_9ZZZZ</name>
<evidence type="ECO:0000313" key="1">
    <source>
        <dbReference type="EMBL" id="KKL85406.1"/>
    </source>
</evidence>
<dbReference type="Gene3D" id="3.40.50.970">
    <property type="match status" value="1"/>
</dbReference>
<comment type="caution">
    <text evidence="1">The sequence shown here is derived from an EMBL/GenBank/DDBJ whole genome shotgun (WGS) entry which is preliminary data.</text>
</comment>
<reference evidence="1" key="1">
    <citation type="journal article" date="2015" name="Nature">
        <title>Complex archaea that bridge the gap between prokaryotes and eukaryotes.</title>
        <authorList>
            <person name="Spang A."/>
            <person name="Saw J.H."/>
            <person name="Jorgensen S.L."/>
            <person name="Zaremba-Niedzwiedzka K."/>
            <person name="Martijn J."/>
            <person name="Lind A.E."/>
            <person name="van Eijk R."/>
            <person name="Schleper C."/>
            <person name="Guy L."/>
            <person name="Ettema T.J."/>
        </authorList>
    </citation>
    <scope>NUCLEOTIDE SEQUENCE</scope>
</reference>
<proteinExistence type="predicted"/>
<dbReference type="SUPFAM" id="SSF52518">
    <property type="entry name" value="Thiamin diphosphate-binding fold (THDP-binding)"/>
    <property type="match status" value="1"/>
</dbReference>
<dbReference type="AlphaFoldDB" id="A0A0F9G4P2"/>
<sequence length="178" mass="19758">MSEYFDEIVRGTKYWAANQSVMFLGQSIAYKGNVLFNTLEAADVPMDKRLELPVIEEVQMGMSTGLALEGFVPVSLYPRFDFLLCALNQLITHLDKLLLMSSGSIKPKVIIKTLVGSTCPLHPGFQHCGDYTEGLISMLNNVEVIKLDSAMDVFPAYVRALDRNDGKSTLIIELADLH</sequence>
<accession>A0A0F9G4P2</accession>